<protein>
    <recommendedName>
        <fullName evidence="3">Ribosomal protein L15</fullName>
    </recommendedName>
</protein>
<gene>
    <name evidence="1" type="ORF">CHARACLAT_024034</name>
</gene>
<name>A0ABU7ELT4_9TELE</name>
<keyword evidence="2" id="KW-1185">Reference proteome</keyword>
<evidence type="ECO:0000313" key="2">
    <source>
        <dbReference type="Proteomes" id="UP001352852"/>
    </source>
</evidence>
<comment type="caution">
    <text evidence="1">The sequence shown here is derived from an EMBL/GenBank/DDBJ whole genome shotgun (WGS) entry which is preliminary data.</text>
</comment>
<accession>A0ABU7ELT4</accession>
<dbReference type="Proteomes" id="UP001352852">
    <property type="component" value="Unassembled WGS sequence"/>
</dbReference>
<reference evidence="1 2" key="1">
    <citation type="submission" date="2021-06" db="EMBL/GenBank/DDBJ databases">
        <authorList>
            <person name="Palmer J.M."/>
        </authorList>
    </citation>
    <scope>NUCLEOTIDE SEQUENCE [LARGE SCALE GENOMIC DNA]</scope>
    <source>
        <strain evidence="1 2">CL_MEX2019</strain>
        <tissue evidence="1">Muscle</tissue>
    </source>
</reference>
<sequence>MWWSAEINPKSDRLAGVIHEWAEASFQIQNVRQNSEVIAQKQGCCPDIRYSSGIRQGQGKTRRFGAQKRGQNVAIGQEHDKNAGYILAKVLNYLAKDCWQRSILNSSVPR</sequence>
<evidence type="ECO:0000313" key="1">
    <source>
        <dbReference type="EMBL" id="MED6288188.1"/>
    </source>
</evidence>
<proteinExistence type="predicted"/>
<organism evidence="1 2">
    <name type="scientific">Characodon lateralis</name>
    <dbReference type="NCBI Taxonomy" id="208331"/>
    <lineage>
        <taxon>Eukaryota</taxon>
        <taxon>Metazoa</taxon>
        <taxon>Chordata</taxon>
        <taxon>Craniata</taxon>
        <taxon>Vertebrata</taxon>
        <taxon>Euteleostomi</taxon>
        <taxon>Actinopterygii</taxon>
        <taxon>Neopterygii</taxon>
        <taxon>Teleostei</taxon>
        <taxon>Neoteleostei</taxon>
        <taxon>Acanthomorphata</taxon>
        <taxon>Ovalentaria</taxon>
        <taxon>Atherinomorphae</taxon>
        <taxon>Cyprinodontiformes</taxon>
        <taxon>Goodeidae</taxon>
        <taxon>Characodon</taxon>
    </lineage>
</organism>
<dbReference type="EMBL" id="JAHUTJ010059986">
    <property type="protein sequence ID" value="MED6288188.1"/>
    <property type="molecule type" value="Genomic_DNA"/>
</dbReference>
<evidence type="ECO:0008006" key="3">
    <source>
        <dbReference type="Google" id="ProtNLM"/>
    </source>
</evidence>